<keyword evidence="4" id="KW-1185">Reference proteome</keyword>
<reference evidence="3 4" key="1">
    <citation type="journal article" date="2014" name="Int. J. Syst. Evol. Microbiol.">
        <title>Complete genome sequence of Corynebacterium casei LMG S-19264T (=DSM 44701T), isolated from a smear-ripened cheese.</title>
        <authorList>
            <consortium name="US DOE Joint Genome Institute (JGI-PGF)"/>
            <person name="Walter F."/>
            <person name="Albersmeier A."/>
            <person name="Kalinowski J."/>
            <person name="Ruckert C."/>
        </authorList>
    </citation>
    <scope>NUCLEOTIDE SEQUENCE [LARGE SCALE GENOMIC DNA]</scope>
    <source>
        <strain evidence="3 4">KCTC 12866</strain>
    </source>
</reference>
<evidence type="ECO:0000313" key="4">
    <source>
        <dbReference type="Proteomes" id="UP000598271"/>
    </source>
</evidence>
<dbReference type="RefSeq" id="WP_189565254.1">
    <property type="nucleotide sequence ID" value="NZ_BMXF01000002.1"/>
</dbReference>
<evidence type="ECO:0000313" key="3">
    <source>
        <dbReference type="EMBL" id="GHB73664.1"/>
    </source>
</evidence>
<feature type="chain" id="PRO_5035204533" description="Secretion system C-terminal sorting domain-containing protein" evidence="1">
    <location>
        <begin position="20"/>
        <end position="369"/>
    </location>
</feature>
<dbReference type="Proteomes" id="UP000598271">
    <property type="component" value="Unassembled WGS sequence"/>
</dbReference>
<sequence>MKKLLSLALVCCLAFTAKATHLLGGEIQAKNTTGLTYEISGVLFLDIQKGQAAANAQTEIILCFGDGQQITAKRVSSEQLEGSPNVNRSIYRVLHTYAASGNYTLTAKLDNFTNGILNMPAPSQETSLIIQTTLNTSLPNATAQAPNPKFISGLRQIFSLALPNTDPDGDSLSYRLTKLLNQSQACQPTEQANAIFPHEVTREGTFKINHSAALLTWNAPTLVGYYTYAYVTEEWRKGVKVAETWRTYVLTVTDQTSSTNPIPPFEPALVEFNGVITGLPPHEFVAANISMKIYPVPSEQTITVEVTTRQPSNVYIEMVDLQGRVLRQAAYQDKATRRTQEFRTDDLAKGVYLIRVRSQEATVTRKFVR</sequence>
<dbReference type="NCBIfam" id="TIGR04183">
    <property type="entry name" value="Por_Secre_tail"/>
    <property type="match status" value="1"/>
</dbReference>
<proteinExistence type="predicted"/>
<dbReference type="EMBL" id="BMXF01000002">
    <property type="protein sequence ID" value="GHB73664.1"/>
    <property type="molecule type" value="Genomic_DNA"/>
</dbReference>
<keyword evidence="1" id="KW-0732">Signal</keyword>
<feature type="signal peptide" evidence="1">
    <location>
        <begin position="1"/>
        <end position="19"/>
    </location>
</feature>
<accession>A0A8J3D4H1</accession>
<evidence type="ECO:0000259" key="2">
    <source>
        <dbReference type="Pfam" id="PF18962"/>
    </source>
</evidence>
<dbReference type="AlphaFoldDB" id="A0A8J3D4H1"/>
<feature type="domain" description="Secretion system C-terminal sorting" evidence="2">
    <location>
        <begin position="293"/>
        <end position="368"/>
    </location>
</feature>
<dbReference type="Pfam" id="PF18962">
    <property type="entry name" value="Por_Secre_tail"/>
    <property type="match status" value="1"/>
</dbReference>
<comment type="caution">
    <text evidence="3">The sequence shown here is derived from an EMBL/GenBank/DDBJ whole genome shotgun (WGS) entry which is preliminary data.</text>
</comment>
<protein>
    <recommendedName>
        <fullName evidence="2">Secretion system C-terminal sorting domain-containing protein</fullName>
    </recommendedName>
</protein>
<evidence type="ECO:0000256" key="1">
    <source>
        <dbReference type="SAM" id="SignalP"/>
    </source>
</evidence>
<name>A0A8J3D4H1_9BACT</name>
<gene>
    <name evidence="3" type="ORF">GCM10007390_29770</name>
</gene>
<organism evidence="3 4">
    <name type="scientific">Persicitalea jodogahamensis</name>
    <dbReference type="NCBI Taxonomy" id="402147"/>
    <lineage>
        <taxon>Bacteria</taxon>
        <taxon>Pseudomonadati</taxon>
        <taxon>Bacteroidota</taxon>
        <taxon>Cytophagia</taxon>
        <taxon>Cytophagales</taxon>
        <taxon>Spirosomataceae</taxon>
        <taxon>Persicitalea</taxon>
    </lineage>
</organism>
<dbReference type="InterPro" id="IPR026444">
    <property type="entry name" value="Secre_tail"/>
</dbReference>